<organism evidence="1 2">
    <name type="scientific">Martelella lutilitoris</name>
    <dbReference type="NCBI Taxonomy" id="2583532"/>
    <lineage>
        <taxon>Bacteria</taxon>
        <taxon>Pseudomonadati</taxon>
        <taxon>Pseudomonadota</taxon>
        <taxon>Alphaproteobacteria</taxon>
        <taxon>Hyphomicrobiales</taxon>
        <taxon>Aurantimonadaceae</taxon>
        <taxon>Martelella</taxon>
    </lineage>
</organism>
<name>A0A5C4JPF8_9HYPH</name>
<evidence type="ECO:0000313" key="1">
    <source>
        <dbReference type="EMBL" id="TNB46509.1"/>
    </source>
</evidence>
<proteinExistence type="predicted"/>
<dbReference type="EMBL" id="VCLB01000010">
    <property type="protein sequence ID" value="TNB46509.1"/>
    <property type="molecule type" value="Genomic_DNA"/>
</dbReference>
<keyword evidence="2" id="KW-1185">Reference proteome</keyword>
<accession>A0A5C4JPF8</accession>
<reference evidence="1 2" key="1">
    <citation type="submission" date="2019-06" db="EMBL/GenBank/DDBJ databases">
        <title>Martelella lutilitoris sp. nov., isolated from a tidal mudflat.</title>
        <authorList>
            <person name="Kim Y.-J."/>
        </authorList>
    </citation>
    <scope>NUCLEOTIDE SEQUENCE [LARGE SCALE GENOMIC DNA]</scope>
    <source>
        <strain evidence="1 2">GH2-6</strain>
    </source>
</reference>
<protein>
    <submittedName>
        <fullName evidence="1">Uncharacterized protein</fullName>
    </submittedName>
</protein>
<evidence type="ECO:0000313" key="2">
    <source>
        <dbReference type="Proteomes" id="UP000307874"/>
    </source>
</evidence>
<gene>
    <name evidence="1" type="ORF">FF124_18530</name>
</gene>
<dbReference type="Proteomes" id="UP000307874">
    <property type="component" value="Unassembled WGS sequence"/>
</dbReference>
<dbReference type="RefSeq" id="WP_138749953.1">
    <property type="nucleotide sequence ID" value="NZ_VCLB01000010.1"/>
</dbReference>
<dbReference type="AlphaFoldDB" id="A0A5C4JPF8"/>
<sequence>MAADEHYAASTLQSLQDMADTARNYERLDRTQRLLALSTRLFGGFRRDVTLEYLPPNWEKNVCPRQPFGYERTIEHLVGAVGHRNAISAHGECTYWFCRVAIFSAFENVERIRDGASANRGLSAQFADVEKLASDIQSKLFDLQVALEELQLVDVPEKTFPIQLIEDESLVKRQREPADEHLWRFKPSYRLHELMDPRQIGHIAEWCRALEEESERLKFETRNPAGAPARFDRLYFMHVAGLLWLFITGAAPTQSNATFMDFLDGCESVFWNEEPGTDVRNRANTVAANFASWEVRIPQDIPFAGRGLHDAFAALCAHVEAQLFAQYR</sequence>
<dbReference type="OrthoDB" id="9806179at2"/>
<comment type="caution">
    <text evidence="1">The sequence shown here is derived from an EMBL/GenBank/DDBJ whole genome shotgun (WGS) entry which is preliminary data.</text>
</comment>